<feature type="region of interest" description="Disordered" evidence="10">
    <location>
        <begin position="186"/>
        <end position="206"/>
    </location>
</feature>
<evidence type="ECO:0000256" key="6">
    <source>
        <dbReference type="ARBA" id="ARBA00023125"/>
    </source>
</evidence>
<dbReference type="GO" id="GO:0008170">
    <property type="term" value="F:N-methyltransferase activity"/>
    <property type="evidence" value="ECO:0007669"/>
    <property type="project" value="InterPro"/>
</dbReference>
<evidence type="ECO:0000256" key="8">
    <source>
        <dbReference type="ARBA" id="ARBA00049120"/>
    </source>
</evidence>
<dbReference type="SUPFAM" id="SSF53335">
    <property type="entry name" value="S-adenosyl-L-methionine-dependent methyltransferases"/>
    <property type="match status" value="1"/>
</dbReference>
<evidence type="ECO:0000313" key="12">
    <source>
        <dbReference type="EMBL" id="ABL71904.1"/>
    </source>
</evidence>
<name>A1B8R0_PARDP</name>
<dbReference type="Pfam" id="PF01555">
    <property type="entry name" value="N6_N4_Mtase"/>
    <property type="match status" value="1"/>
</dbReference>
<dbReference type="GO" id="GO:0003677">
    <property type="term" value="F:DNA binding"/>
    <property type="evidence" value="ECO:0007669"/>
    <property type="project" value="UniProtKB-KW"/>
</dbReference>
<comment type="catalytic activity">
    <reaction evidence="7">
        <text>a 2'-deoxyadenosine in DNA + S-adenosyl-L-methionine = an N(6)-methyl-2'-deoxyadenosine in DNA + S-adenosyl-L-homocysteine + H(+)</text>
        <dbReference type="Rhea" id="RHEA:15197"/>
        <dbReference type="Rhea" id="RHEA-COMP:12418"/>
        <dbReference type="Rhea" id="RHEA-COMP:12419"/>
        <dbReference type="ChEBI" id="CHEBI:15378"/>
        <dbReference type="ChEBI" id="CHEBI:57856"/>
        <dbReference type="ChEBI" id="CHEBI:59789"/>
        <dbReference type="ChEBI" id="CHEBI:90615"/>
        <dbReference type="ChEBI" id="CHEBI:90616"/>
        <dbReference type="EC" id="2.1.1.72"/>
    </reaction>
</comment>
<evidence type="ECO:0000256" key="4">
    <source>
        <dbReference type="ARBA" id="ARBA00022691"/>
    </source>
</evidence>
<evidence type="ECO:0000313" key="13">
    <source>
        <dbReference type="Proteomes" id="UP000000361"/>
    </source>
</evidence>
<dbReference type="GO" id="GO:0032259">
    <property type="term" value="P:methylation"/>
    <property type="evidence" value="ECO:0007669"/>
    <property type="project" value="UniProtKB-KW"/>
</dbReference>
<dbReference type="GO" id="GO:0009307">
    <property type="term" value="P:DNA restriction-modification system"/>
    <property type="evidence" value="ECO:0007669"/>
    <property type="project" value="UniProtKB-KW"/>
</dbReference>
<evidence type="ECO:0000256" key="2">
    <source>
        <dbReference type="ARBA" id="ARBA00022603"/>
    </source>
</evidence>
<dbReference type="KEGG" id="pde:Pden_3838"/>
<accession>A1B8R0</accession>
<gene>
    <name evidence="12" type="ordered locus">Pden_3838</name>
</gene>
<dbReference type="eggNOG" id="COG0863">
    <property type="taxonomic scope" value="Bacteria"/>
</dbReference>
<dbReference type="Gene3D" id="3.40.50.150">
    <property type="entry name" value="Vaccinia Virus protein VP39"/>
    <property type="match status" value="1"/>
</dbReference>
<dbReference type="EMBL" id="CP000490">
    <property type="protein sequence ID" value="ABL71904.1"/>
    <property type="molecule type" value="Genomic_DNA"/>
</dbReference>
<keyword evidence="13" id="KW-1185">Reference proteome</keyword>
<proteinExistence type="inferred from homology"/>
<dbReference type="InterPro" id="IPR001091">
    <property type="entry name" value="RM_Methyltransferase"/>
</dbReference>
<keyword evidence="5" id="KW-0680">Restriction system</keyword>
<dbReference type="HOGENOM" id="CLU_024927_2_1_5"/>
<evidence type="ECO:0000256" key="5">
    <source>
        <dbReference type="ARBA" id="ARBA00022747"/>
    </source>
</evidence>
<dbReference type="InterPro" id="IPR029063">
    <property type="entry name" value="SAM-dependent_MTases_sf"/>
</dbReference>
<keyword evidence="6" id="KW-0238">DNA-binding</keyword>
<protein>
    <recommendedName>
        <fullName evidence="9">Methyltransferase</fullName>
        <ecNumber evidence="9">2.1.1.-</ecNumber>
    </recommendedName>
</protein>
<feature type="domain" description="DNA methylase N-4/N-6" evidence="11">
    <location>
        <begin position="64"/>
        <end position="285"/>
    </location>
</feature>
<organism evidence="12 13">
    <name type="scientific">Paracoccus denitrificans (strain Pd 1222)</name>
    <dbReference type="NCBI Taxonomy" id="318586"/>
    <lineage>
        <taxon>Bacteria</taxon>
        <taxon>Pseudomonadati</taxon>
        <taxon>Pseudomonadota</taxon>
        <taxon>Alphaproteobacteria</taxon>
        <taxon>Rhodobacterales</taxon>
        <taxon>Paracoccaceae</taxon>
        <taxon>Paracoccus</taxon>
    </lineage>
</organism>
<dbReference type="PROSITE" id="PS00093">
    <property type="entry name" value="N4_MTASE"/>
    <property type="match status" value="1"/>
</dbReference>
<keyword evidence="3" id="KW-0808">Transferase</keyword>
<dbReference type="EnsemblBacteria" id="ABL71904">
    <property type="protein sequence ID" value="ABL71904"/>
    <property type="gene ID" value="Pden_3838"/>
</dbReference>
<dbReference type="STRING" id="318586.Pden_3838"/>
<dbReference type="REBASE" id="14127">
    <property type="entry name" value="M.Pde1222ORF3838P"/>
</dbReference>
<sequence length="311" mass="35180">MPHLSCGLKNHRNKDMSPKQALALLRSDHDDGATVHRLERDAKAEIACEHNLKFMRRLPDESMSLIVTSPPYNIGKSYEKRTSQEKYVEDQAACIAEAVRLLAPNGSICWQVGNHVDSGEIFPLDILLYPLFKHHGLQLRNRIVWTFGHGLHCQKRFSGRHETILWFTKSEDYTFNLDPVRVPSKYPNKKHFKGPNKGELSSNPLGKNPSDVWDIPNVKSNHVEKTDHPCQFPIGLVERLVLALTNEGESVLDPYLGVGSSAIAALKHGRHAYGCDLDKAYVDIAWDRIHQLRAGTLRTRPMNKPVYDPNA</sequence>
<dbReference type="eggNOG" id="COG2189">
    <property type="taxonomic scope" value="Bacteria"/>
</dbReference>
<evidence type="ECO:0000256" key="10">
    <source>
        <dbReference type="SAM" id="MobiDB-lite"/>
    </source>
</evidence>
<comment type="similarity">
    <text evidence="1">Belongs to the N(4)/N(6)-methyltransferase family. N(4) subfamily.</text>
</comment>
<evidence type="ECO:0000259" key="11">
    <source>
        <dbReference type="Pfam" id="PF01555"/>
    </source>
</evidence>
<dbReference type="PRINTS" id="PR00508">
    <property type="entry name" value="S21N4MTFRASE"/>
</dbReference>
<dbReference type="InterPro" id="IPR002941">
    <property type="entry name" value="DNA_methylase_N4/N6"/>
</dbReference>
<evidence type="ECO:0000256" key="7">
    <source>
        <dbReference type="ARBA" id="ARBA00047942"/>
    </source>
</evidence>
<reference evidence="13" key="1">
    <citation type="submission" date="2006-12" db="EMBL/GenBank/DDBJ databases">
        <title>Complete sequence of chromosome 2 of Paracoccus denitrificans PD1222.</title>
        <authorList>
            <person name="Copeland A."/>
            <person name="Lucas S."/>
            <person name="Lapidus A."/>
            <person name="Barry K."/>
            <person name="Detter J.C."/>
            <person name="Glavina del Rio T."/>
            <person name="Hammon N."/>
            <person name="Israni S."/>
            <person name="Dalin E."/>
            <person name="Tice H."/>
            <person name="Pitluck S."/>
            <person name="Munk A.C."/>
            <person name="Brettin T."/>
            <person name="Bruce D."/>
            <person name="Han C."/>
            <person name="Tapia R."/>
            <person name="Gilna P."/>
            <person name="Schmutz J."/>
            <person name="Larimer F."/>
            <person name="Land M."/>
            <person name="Hauser L."/>
            <person name="Kyrpides N."/>
            <person name="Lykidis A."/>
            <person name="Spiro S."/>
            <person name="Richardson D.J."/>
            <person name="Moir J.W.B."/>
            <person name="Ferguson S.J."/>
            <person name="van Spanning R.J.M."/>
            <person name="Richardson P."/>
        </authorList>
    </citation>
    <scope>NUCLEOTIDE SEQUENCE [LARGE SCALE GENOMIC DNA]</scope>
    <source>
        <strain evidence="13">Pd 1222</strain>
    </source>
</reference>
<evidence type="ECO:0000256" key="3">
    <source>
        <dbReference type="ARBA" id="ARBA00022679"/>
    </source>
</evidence>
<evidence type="ECO:0000256" key="1">
    <source>
        <dbReference type="ARBA" id="ARBA00010203"/>
    </source>
</evidence>
<keyword evidence="4" id="KW-0949">S-adenosyl-L-methionine</keyword>
<dbReference type="InterPro" id="IPR017985">
    <property type="entry name" value="MeTrfase_CN4_CS"/>
</dbReference>
<dbReference type="Proteomes" id="UP000000361">
    <property type="component" value="Chromosome 2"/>
</dbReference>
<evidence type="ECO:0000256" key="9">
    <source>
        <dbReference type="RuleBase" id="RU362026"/>
    </source>
</evidence>
<dbReference type="AlphaFoldDB" id="A1B8R0"/>
<dbReference type="GO" id="GO:0009007">
    <property type="term" value="F:site-specific DNA-methyltransferase (adenine-specific) activity"/>
    <property type="evidence" value="ECO:0007669"/>
    <property type="project" value="UniProtKB-EC"/>
</dbReference>
<dbReference type="EC" id="2.1.1.-" evidence="9"/>
<keyword evidence="2 12" id="KW-0489">Methyltransferase</keyword>
<comment type="catalytic activity">
    <reaction evidence="8">
        <text>a 2'-deoxycytidine in DNA + S-adenosyl-L-methionine = an N(4)-methyl-2'-deoxycytidine in DNA + S-adenosyl-L-homocysteine + H(+)</text>
        <dbReference type="Rhea" id="RHEA:16857"/>
        <dbReference type="Rhea" id="RHEA-COMP:11369"/>
        <dbReference type="Rhea" id="RHEA-COMP:13674"/>
        <dbReference type="ChEBI" id="CHEBI:15378"/>
        <dbReference type="ChEBI" id="CHEBI:57856"/>
        <dbReference type="ChEBI" id="CHEBI:59789"/>
        <dbReference type="ChEBI" id="CHEBI:85452"/>
        <dbReference type="ChEBI" id="CHEBI:137933"/>
        <dbReference type="EC" id="2.1.1.113"/>
    </reaction>
</comment>
<dbReference type="GO" id="GO:0015667">
    <property type="term" value="F:site-specific DNA-methyltransferase (cytosine-N4-specific) activity"/>
    <property type="evidence" value="ECO:0007669"/>
    <property type="project" value="UniProtKB-EC"/>
</dbReference>